<dbReference type="AlphaFoldDB" id="A0A5B9QJT4"/>
<keyword evidence="2" id="KW-1185">Reference proteome</keyword>
<dbReference type="EMBL" id="CP042913">
    <property type="protein sequence ID" value="QEG37795.1"/>
    <property type="molecule type" value="Genomic_DNA"/>
</dbReference>
<organism evidence="1 2">
    <name type="scientific">Bythopirellula goksoeyrii</name>
    <dbReference type="NCBI Taxonomy" id="1400387"/>
    <lineage>
        <taxon>Bacteria</taxon>
        <taxon>Pseudomonadati</taxon>
        <taxon>Planctomycetota</taxon>
        <taxon>Planctomycetia</taxon>
        <taxon>Pirellulales</taxon>
        <taxon>Lacipirellulaceae</taxon>
        <taxon>Bythopirellula</taxon>
    </lineage>
</organism>
<reference evidence="1 2" key="1">
    <citation type="submission" date="2019-08" db="EMBL/GenBank/DDBJ databases">
        <title>Deep-cultivation of Planctomycetes and their phenomic and genomic characterization uncovers novel biology.</title>
        <authorList>
            <person name="Wiegand S."/>
            <person name="Jogler M."/>
            <person name="Boedeker C."/>
            <person name="Pinto D."/>
            <person name="Vollmers J."/>
            <person name="Rivas-Marin E."/>
            <person name="Kohn T."/>
            <person name="Peeters S.H."/>
            <person name="Heuer A."/>
            <person name="Rast P."/>
            <person name="Oberbeckmann S."/>
            <person name="Bunk B."/>
            <person name="Jeske O."/>
            <person name="Meyerdierks A."/>
            <person name="Storesund J.E."/>
            <person name="Kallscheuer N."/>
            <person name="Luecker S."/>
            <person name="Lage O.M."/>
            <person name="Pohl T."/>
            <person name="Merkel B.J."/>
            <person name="Hornburger P."/>
            <person name="Mueller R.-W."/>
            <person name="Bruemmer F."/>
            <person name="Labrenz M."/>
            <person name="Spormann A.M."/>
            <person name="Op den Camp H."/>
            <person name="Overmann J."/>
            <person name="Amann R."/>
            <person name="Jetten M.S.M."/>
            <person name="Mascher T."/>
            <person name="Medema M.H."/>
            <person name="Devos D.P."/>
            <person name="Kaster A.-K."/>
            <person name="Ovreas L."/>
            <person name="Rohde M."/>
            <person name="Galperin M.Y."/>
            <person name="Jogler C."/>
        </authorList>
    </citation>
    <scope>NUCLEOTIDE SEQUENCE [LARGE SCALE GENOMIC DNA]</scope>
    <source>
        <strain evidence="1 2">Pr1d</strain>
    </source>
</reference>
<dbReference type="Proteomes" id="UP000323917">
    <property type="component" value="Chromosome"/>
</dbReference>
<protein>
    <recommendedName>
        <fullName evidence="3">Zinc-ribbon domain-containing protein</fullName>
    </recommendedName>
</protein>
<evidence type="ECO:0008006" key="3">
    <source>
        <dbReference type="Google" id="ProtNLM"/>
    </source>
</evidence>
<evidence type="ECO:0000313" key="2">
    <source>
        <dbReference type="Proteomes" id="UP000323917"/>
    </source>
</evidence>
<sequence>MYGPANWCRSLPVSDDNIAGGWIWIRRASNAAQVNDKNWEGFTMFCSECGAKAAGKFCSSCGAKLTAMDSAAIETIDLPIDWSDVSDYETLLRIPEVRDRIAESAAQSKKSLTGEDFLDMYGNALGKLAGLPIKLPMASLAQFAQSTYAKLGVKTGKEKSKFVVQPPGKVIVSLLCSLARSGRAIRGVHQLADGCVIVAALPSDMLALEGELIIKVCRSPGGTQVEAKTEIPGQMFDWGKSTRCLESLLSELTRVAA</sequence>
<dbReference type="KEGG" id="bgok:Pr1d_51420"/>
<gene>
    <name evidence="1" type="ORF">Pr1d_51420</name>
</gene>
<name>A0A5B9QJT4_9BACT</name>
<accession>A0A5B9QJT4</accession>
<evidence type="ECO:0000313" key="1">
    <source>
        <dbReference type="EMBL" id="QEG37795.1"/>
    </source>
</evidence>
<proteinExistence type="predicted"/>